<dbReference type="CDD" id="cd07323">
    <property type="entry name" value="LAM"/>
    <property type="match status" value="1"/>
</dbReference>
<dbReference type="InterPro" id="IPR036390">
    <property type="entry name" value="WH_DNA-bd_sf"/>
</dbReference>
<feature type="compositionally biased region" description="Low complexity" evidence="3">
    <location>
        <begin position="114"/>
        <end position="140"/>
    </location>
</feature>
<evidence type="ECO:0000256" key="1">
    <source>
        <dbReference type="ARBA" id="ARBA00022884"/>
    </source>
</evidence>
<dbReference type="FunFam" id="1.10.10.10:FF:000131">
    <property type="entry name" value="la-related protein 1B isoform X2"/>
    <property type="match status" value="1"/>
</dbReference>
<evidence type="ECO:0000256" key="3">
    <source>
        <dbReference type="SAM" id="MobiDB-lite"/>
    </source>
</evidence>
<dbReference type="SUPFAM" id="SSF46785">
    <property type="entry name" value="Winged helix' DNA-binding domain"/>
    <property type="match status" value="1"/>
</dbReference>
<feature type="region of interest" description="Disordered" evidence="3">
    <location>
        <begin position="490"/>
        <end position="536"/>
    </location>
</feature>
<feature type="compositionally biased region" description="Pro residues" evidence="3">
    <location>
        <begin position="188"/>
        <end position="223"/>
    </location>
</feature>
<gene>
    <name evidence="5" type="ORF">DCAR_0417093</name>
</gene>
<dbReference type="SMART" id="SM00715">
    <property type="entry name" value="LA"/>
    <property type="match status" value="1"/>
</dbReference>
<evidence type="ECO:0000313" key="5">
    <source>
        <dbReference type="EMBL" id="WOG97752.1"/>
    </source>
</evidence>
<dbReference type="Pfam" id="PF05383">
    <property type="entry name" value="La"/>
    <property type="match status" value="1"/>
</dbReference>
<evidence type="ECO:0000313" key="6">
    <source>
        <dbReference type="Proteomes" id="UP000077755"/>
    </source>
</evidence>
<dbReference type="Gene3D" id="1.10.10.10">
    <property type="entry name" value="Winged helix-like DNA-binding domain superfamily/Winged helix DNA-binding domain"/>
    <property type="match status" value="1"/>
</dbReference>
<feature type="compositionally biased region" description="Basic residues" evidence="3">
    <location>
        <begin position="150"/>
        <end position="167"/>
    </location>
</feature>
<dbReference type="Proteomes" id="UP000077755">
    <property type="component" value="Chromosome 4"/>
</dbReference>
<feature type="domain" description="HTH La-type RNA-binding" evidence="4">
    <location>
        <begin position="365"/>
        <end position="454"/>
    </location>
</feature>
<name>A0AAF0WXQ4_DAUCS</name>
<sequence>MAADLTTTTPSSPTSPNFHRKILPSPWTQVVRGQPDPATTTLSPDKGTVSMNPPAVTEVVAAAAANDESSDCSSDNVAKKSVWKSVNGVVESGAVMGGAAWPTITESTRACPKVSPNFSKPSSDSSISVSQEQVISPVPQKEATANGHHSSNHSHKQPHHQRRRNNKKGLNAGVGSGHGSGQSSFSRPPGPPPPPPPPPFPIPFGNLPPPPGMELPIREPSPYPGSNLDTRPIVGGGVGYHSHDHSSQRHPSRRGNFGSRPRGDGGYNNGYGIRRDQDREWNASGRDIHHISPMVPPPPPLPPRGLTRPPMPGPMPYIPSRHVRPFGNPMPFDMVPQFLYGPPMPPDSYRGVPLVLPPPPPLYFPVIDPNLRILLLKQIEYYFSDANLVKDDFLRSNMDDQGWVSITLIASFRRVSKLTIDVQLILDTLGASTVVEVQGDKIRRRENWSKWIPSVGQTTLDTGLQSQSQSSDVMLATSIQEVHLDEVTSDSVSNMDNTVEYSDAELGRDTSSEEPSTGSELAKGLKSAEASSEGCT</sequence>
<feature type="compositionally biased region" description="Low complexity" evidence="3">
    <location>
        <begin position="1"/>
        <end position="16"/>
    </location>
</feature>
<evidence type="ECO:0000259" key="4">
    <source>
        <dbReference type="PROSITE" id="PS50961"/>
    </source>
</evidence>
<dbReference type="PANTHER" id="PTHR22792">
    <property type="entry name" value="LUPUS LA PROTEIN-RELATED"/>
    <property type="match status" value="1"/>
</dbReference>
<dbReference type="InterPro" id="IPR006630">
    <property type="entry name" value="La_HTH"/>
</dbReference>
<keyword evidence="1 2" id="KW-0694">RNA-binding</keyword>
<dbReference type="EMBL" id="CP093346">
    <property type="protein sequence ID" value="WOG97752.1"/>
    <property type="molecule type" value="Genomic_DNA"/>
</dbReference>
<reference evidence="5" key="1">
    <citation type="journal article" date="2016" name="Nat. Genet.">
        <title>A high-quality carrot genome assembly provides new insights into carotenoid accumulation and asterid genome evolution.</title>
        <authorList>
            <person name="Iorizzo M."/>
            <person name="Ellison S."/>
            <person name="Senalik D."/>
            <person name="Zeng P."/>
            <person name="Satapoomin P."/>
            <person name="Huang J."/>
            <person name="Bowman M."/>
            <person name="Iovene M."/>
            <person name="Sanseverino W."/>
            <person name="Cavagnaro P."/>
            <person name="Yildiz M."/>
            <person name="Macko-Podgorni A."/>
            <person name="Moranska E."/>
            <person name="Grzebelus E."/>
            <person name="Grzebelus D."/>
            <person name="Ashrafi H."/>
            <person name="Zheng Z."/>
            <person name="Cheng S."/>
            <person name="Spooner D."/>
            <person name="Van Deynze A."/>
            <person name="Simon P."/>
        </authorList>
    </citation>
    <scope>NUCLEOTIDE SEQUENCE</scope>
    <source>
        <tissue evidence="5">Leaf</tissue>
    </source>
</reference>
<dbReference type="KEGG" id="dcr:108218881"/>
<keyword evidence="6" id="KW-1185">Reference proteome</keyword>
<feature type="compositionally biased region" description="Polar residues" evidence="3">
    <location>
        <begin position="490"/>
        <end position="500"/>
    </location>
</feature>
<protein>
    <recommendedName>
        <fullName evidence="4">HTH La-type RNA-binding domain-containing protein</fullName>
    </recommendedName>
</protein>
<proteinExistence type="predicted"/>
<feature type="region of interest" description="Disordered" evidence="3">
    <location>
        <begin position="1"/>
        <end position="52"/>
    </location>
</feature>
<dbReference type="InterPro" id="IPR036388">
    <property type="entry name" value="WH-like_DNA-bd_sf"/>
</dbReference>
<evidence type="ECO:0000256" key="2">
    <source>
        <dbReference type="PROSITE-ProRule" id="PRU00332"/>
    </source>
</evidence>
<feature type="region of interest" description="Disordered" evidence="3">
    <location>
        <begin position="111"/>
        <end position="276"/>
    </location>
</feature>
<dbReference type="InterPro" id="IPR045180">
    <property type="entry name" value="La_dom_prot"/>
</dbReference>
<reference evidence="5" key="2">
    <citation type="submission" date="2022-03" db="EMBL/GenBank/DDBJ databases">
        <title>Draft title - Genomic analysis of global carrot germplasm unveils the trajectory of domestication and the origin of high carotenoid orange carrot.</title>
        <authorList>
            <person name="Iorizzo M."/>
            <person name="Ellison S."/>
            <person name="Senalik D."/>
            <person name="Macko-Podgorni A."/>
            <person name="Grzebelus D."/>
            <person name="Bostan H."/>
            <person name="Rolling W."/>
            <person name="Curaba J."/>
            <person name="Simon P."/>
        </authorList>
    </citation>
    <scope>NUCLEOTIDE SEQUENCE</scope>
    <source>
        <tissue evidence="5">Leaf</tissue>
    </source>
</reference>
<dbReference type="GO" id="GO:0003723">
    <property type="term" value="F:RNA binding"/>
    <property type="evidence" value="ECO:0007669"/>
    <property type="project" value="UniProtKB-UniRule"/>
</dbReference>
<dbReference type="PROSITE" id="PS50961">
    <property type="entry name" value="HTH_LA"/>
    <property type="match status" value="1"/>
</dbReference>
<organism evidence="5 6">
    <name type="scientific">Daucus carota subsp. sativus</name>
    <name type="common">Carrot</name>
    <dbReference type="NCBI Taxonomy" id="79200"/>
    <lineage>
        <taxon>Eukaryota</taxon>
        <taxon>Viridiplantae</taxon>
        <taxon>Streptophyta</taxon>
        <taxon>Embryophyta</taxon>
        <taxon>Tracheophyta</taxon>
        <taxon>Spermatophyta</taxon>
        <taxon>Magnoliopsida</taxon>
        <taxon>eudicotyledons</taxon>
        <taxon>Gunneridae</taxon>
        <taxon>Pentapetalae</taxon>
        <taxon>asterids</taxon>
        <taxon>campanulids</taxon>
        <taxon>Apiales</taxon>
        <taxon>Apiaceae</taxon>
        <taxon>Apioideae</taxon>
        <taxon>Scandiceae</taxon>
        <taxon>Daucinae</taxon>
        <taxon>Daucus</taxon>
        <taxon>Daucus sect. Daucus</taxon>
    </lineage>
</organism>
<dbReference type="AlphaFoldDB" id="A0AAF0WXQ4"/>
<accession>A0AAF0WXQ4</accession>
<dbReference type="PANTHER" id="PTHR22792:SF155">
    <property type="entry name" value="LA-RELATED PROTEIN 1C-LIKE"/>
    <property type="match status" value="1"/>
</dbReference>